<dbReference type="CDD" id="cd02859">
    <property type="entry name" value="E_set_AMPKbeta_like_N"/>
    <property type="match status" value="1"/>
</dbReference>
<proteinExistence type="predicted"/>
<organism evidence="2 3">
    <name type="scientific">Ramularia collo-cygni</name>
    <dbReference type="NCBI Taxonomy" id="112498"/>
    <lineage>
        <taxon>Eukaryota</taxon>
        <taxon>Fungi</taxon>
        <taxon>Dikarya</taxon>
        <taxon>Ascomycota</taxon>
        <taxon>Pezizomycotina</taxon>
        <taxon>Dothideomycetes</taxon>
        <taxon>Dothideomycetidae</taxon>
        <taxon>Mycosphaerellales</taxon>
        <taxon>Mycosphaerellaceae</taxon>
        <taxon>Ramularia</taxon>
    </lineage>
</organism>
<dbReference type="OrthoDB" id="5350410at2759"/>
<sequence length="790" mass="85964">MAEVDDLSDVFGENSFTNAIPRPGTARVAKERMRSQRIPGSVPWPTSMNDTILRNVEAALPQARPFQEEILEKLNINSGNSIVAAGDENVLIRTPSDNGASLAVIIHMLLTIKPIVDTLPPITGRMVHPTLAIAVTDTWEAADRLFAWARDFLSGTNIFVGLWHGKSDRSRDGPGDIDAQHILITTAGMFKTKFQRQELDTRQLRIVAILNGDRVLGDEGHQIPSLHRGGEFSTSGGIIALDCKHDDHVKDGILAAVNQARDKNLDVQVIVKVSHGSPSQKVEEELRALMGLEDTAAPRELVGGSRTVNNRQTFIKYTSHSPKEGSTKELNALLDRICTYIKETFFTGDAEKDENPGRCLIAVSRVHMVDTIHSALTKFLQQGDGVTEEDATSMVGKWHSGTIDSDAAAAGLQWRGGSGLDKFNDPTSNMLFLVATPAIGSINLPTATKILIAKVPDSIHGSDKAARTMMLDATIGRDGVPCDVTILVDNRWDRNVIEEMEALYKEHEVIPPSSLQRGPHQQLARMPRKAPPPNTKADREVVNKKKALDKAKDVTPPSSLQQAPHRKLSRKSREAPPPDTEADREVINEKKALDKAKDVTPPSSSRMATLLDGNWGLQKPPQQQIVLASRELPPTDPADIPSSPPESVGPSTLQANRNVIATIPEVIAETVHGGVEDFIRTTDVAGVPFTVSIVSTEKLYLAGNFLNAGQAWEPVLMEQEFGDTAGETKSTKALVEPPGTYQFKFVTEGGVWFVNPSEPVVVDDVGNENNQVVVSVKDEYMMSGGLGEQV</sequence>
<keyword evidence="3" id="KW-1185">Reference proteome</keyword>
<protein>
    <recommendedName>
        <fullName evidence="4">AMP-activated protein kinase glycogen-binding domain-containing protein</fullName>
    </recommendedName>
</protein>
<feature type="region of interest" description="Disordered" evidence="1">
    <location>
        <begin position="632"/>
        <end position="652"/>
    </location>
</feature>
<name>A0A2D3VFT6_9PEZI</name>
<evidence type="ECO:0000313" key="2">
    <source>
        <dbReference type="EMBL" id="CZT21754.1"/>
    </source>
</evidence>
<dbReference type="Gene3D" id="3.40.50.300">
    <property type="entry name" value="P-loop containing nucleotide triphosphate hydrolases"/>
    <property type="match status" value="1"/>
</dbReference>
<dbReference type="InterPro" id="IPR014756">
    <property type="entry name" value="Ig_E-set"/>
</dbReference>
<dbReference type="SUPFAM" id="SSF52540">
    <property type="entry name" value="P-loop containing nucleoside triphosphate hydrolases"/>
    <property type="match status" value="1"/>
</dbReference>
<accession>A0A2D3VFT6</accession>
<gene>
    <name evidence="2" type="ORF">RCC_07619</name>
</gene>
<dbReference type="InterPro" id="IPR013783">
    <property type="entry name" value="Ig-like_fold"/>
</dbReference>
<evidence type="ECO:0000256" key="1">
    <source>
        <dbReference type="SAM" id="MobiDB-lite"/>
    </source>
</evidence>
<dbReference type="GeneID" id="35602734"/>
<dbReference type="EMBL" id="FJUY01000012">
    <property type="protein sequence ID" value="CZT21754.1"/>
    <property type="molecule type" value="Genomic_DNA"/>
</dbReference>
<feature type="compositionally biased region" description="Basic and acidic residues" evidence="1">
    <location>
        <begin position="571"/>
        <end position="598"/>
    </location>
</feature>
<evidence type="ECO:0008006" key="4">
    <source>
        <dbReference type="Google" id="ProtNLM"/>
    </source>
</evidence>
<reference evidence="2 3" key="1">
    <citation type="submission" date="2016-03" db="EMBL/GenBank/DDBJ databases">
        <authorList>
            <person name="Ploux O."/>
        </authorList>
    </citation>
    <scope>NUCLEOTIDE SEQUENCE [LARGE SCALE GENOMIC DNA]</scope>
    <source>
        <strain evidence="2 3">URUG2</strain>
    </source>
</reference>
<dbReference type="AlphaFoldDB" id="A0A2D3VFT6"/>
<dbReference type="Gene3D" id="2.60.40.10">
    <property type="entry name" value="Immunoglobulins"/>
    <property type="match status" value="1"/>
</dbReference>
<feature type="compositionally biased region" description="Basic and acidic residues" evidence="1">
    <location>
        <begin position="536"/>
        <end position="553"/>
    </location>
</feature>
<dbReference type="Proteomes" id="UP000225277">
    <property type="component" value="Unassembled WGS sequence"/>
</dbReference>
<dbReference type="SUPFAM" id="SSF81296">
    <property type="entry name" value="E set domains"/>
    <property type="match status" value="1"/>
</dbReference>
<feature type="region of interest" description="Disordered" evidence="1">
    <location>
        <begin position="511"/>
        <end position="617"/>
    </location>
</feature>
<dbReference type="InterPro" id="IPR027417">
    <property type="entry name" value="P-loop_NTPase"/>
</dbReference>
<dbReference type="RefSeq" id="XP_023628643.1">
    <property type="nucleotide sequence ID" value="XM_023772875.1"/>
</dbReference>
<evidence type="ECO:0000313" key="3">
    <source>
        <dbReference type="Proteomes" id="UP000225277"/>
    </source>
</evidence>